<dbReference type="InterPro" id="IPR000639">
    <property type="entry name" value="Epox_hydrolase-like"/>
</dbReference>
<dbReference type="Gene3D" id="3.40.50.1820">
    <property type="entry name" value="alpha/beta hydrolase"/>
    <property type="match status" value="1"/>
</dbReference>
<reference evidence="3 4" key="1">
    <citation type="submission" date="2016-06" db="EMBL/GenBank/DDBJ databases">
        <authorList>
            <person name="Kjaerup R.B."/>
            <person name="Dalgaard T.S."/>
            <person name="Juul-Madsen H.R."/>
        </authorList>
    </citation>
    <scope>NUCLEOTIDE SEQUENCE [LARGE SCALE GENOMIC DNA]</scope>
    <source>
        <strain evidence="3 4">Pb300</strain>
    </source>
</reference>
<dbReference type="VEuPathDB" id="FungiDB:PADG_01474"/>
<evidence type="ECO:0000313" key="3">
    <source>
        <dbReference type="EMBL" id="ODH14768.1"/>
    </source>
</evidence>
<dbReference type="Proteomes" id="UP000242814">
    <property type="component" value="Unassembled WGS sequence"/>
</dbReference>
<feature type="compositionally biased region" description="Polar residues" evidence="1">
    <location>
        <begin position="14"/>
        <end position="24"/>
    </location>
</feature>
<sequence>MVGMAREPNPAQPAASQPTCSPNLRNPRYIPSTHIQNIKKMDPLTTKSFTTSRHVTYIYYASQPPTASHTDPALLFLHGFPDGPLLWRPLLPYLLMLPNRLIIPSLLGYSPTSTPTTPSTYNSQDMSADLAELLAAENIDKVVAIGHDWGSFMATRLYVWQPTRVLGLCLLNVAYWPPSPEAPFDLNETNAAAEKAFGYPGFSYWELFTAEDGAAVLEGNAERFWEAMHGDREQPRWMREMFCAKGALRGFLEKGDAKSESAGDGRLREYAREGSVYKEDFFRRLKDKESGGIAPALCWYKAFAWNENFKVEKALDGERLALQVPTLFVACHDDAVCRPEYNEMPLHAGLLPDLKVVEVAGCGHWGIMYERAEELAGIILGFLKEKFA</sequence>
<evidence type="ECO:0000259" key="2">
    <source>
        <dbReference type="Pfam" id="PF00561"/>
    </source>
</evidence>
<dbReference type="Pfam" id="PF00561">
    <property type="entry name" value="Abhydrolase_1"/>
    <property type="match status" value="1"/>
</dbReference>
<dbReference type="GO" id="GO:0016020">
    <property type="term" value="C:membrane"/>
    <property type="evidence" value="ECO:0007669"/>
    <property type="project" value="TreeGrafter"/>
</dbReference>
<evidence type="ECO:0000256" key="1">
    <source>
        <dbReference type="SAM" id="MobiDB-lite"/>
    </source>
</evidence>
<evidence type="ECO:0000313" key="4">
    <source>
        <dbReference type="Proteomes" id="UP000242814"/>
    </source>
</evidence>
<feature type="region of interest" description="Disordered" evidence="1">
    <location>
        <begin position="1"/>
        <end position="28"/>
    </location>
</feature>
<dbReference type="GO" id="GO:0047372">
    <property type="term" value="F:monoacylglycerol lipase activity"/>
    <property type="evidence" value="ECO:0007669"/>
    <property type="project" value="TreeGrafter"/>
</dbReference>
<dbReference type="GO" id="GO:0046464">
    <property type="term" value="P:acylglycerol catabolic process"/>
    <property type="evidence" value="ECO:0007669"/>
    <property type="project" value="TreeGrafter"/>
</dbReference>
<dbReference type="PRINTS" id="PR00412">
    <property type="entry name" value="EPOXHYDRLASE"/>
</dbReference>
<accession>A0A1D2J774</accession>
<gene>
    <name evidence="3" type="ORF">ACO22_06521</name>
</gene>
<dbReference type="InterPro" id="IPR000073">
    <property type="entry name" value="AB_hydrolase_1"/>
</dbReference>
<dbReference type="EMBL" id="LZYO01000357">
    <property type="protein sequence ID" value="ODH14768.1"/>
    <property type="molecule type" value="Genomic_DNA"/>
</dbReference>
<comment type="caution">
    <text evidence="3">The sequence shown here is derived from an EMBL/GenBank/DDBJ whole genome shotgun (WGS) entry which is preliminary data.</text>
</comment>
<dbReference type="AlphaFoldDB" id="A0A1D2J774"/>
<feature type="domain" description="AB hydrolase-1" evidence="2">
    <location>
        <begin position="72"/>
        <end position="369"/>
    </location>
</feature>
<dbReference type="InterPro" id="IPR050266">
    <property type="entry name" value="AB_hydrolase_sf"/>
</dbReference>
<proteinExistence type="predicted"/>
<protein>
    <recommendedName>
        <fullName evidence="2">AB hydrolase-1 domain-containing protein</fullName>
    </recommendedName>
</protein>
<dbReference type="SUPFAM" id="SSF53474">
    <property type="entry name" value="alpha/beta-Hydrolases"/>
    <property type="match status" value="1"/>
</dbReference>
<dbReference type="PANTHER" id="PTHR43798:SF33">
    <property type="entry name" value="HYDROLASE, PUTATIVE (AFU_ORTHOLOGUE AFUA_2G14860)-RELATED"/>
    <property type="match status" value="1"/>
</dbReference>
<name>A0A1D2J774_PARBR</name>
<dbReference type="PANTHER" id="PTHR43798">
    <property type="entry name" value="MONOACYLGLYCEROL LIPASE"/>
    <property type="match status" value="1"/>
</dbReference>
<dbReference type="InterPro" id="IPR029058">
    <property type="entry name" value="AB_hydrolase_fold"/>
</dbReference>
<dbReference type="VEuPathDB" id="FungiDB:PABG_02956"/>
<organism evidence="3 4">
    <name type="scientific">Paracoccidioides brasiliensis</name>
    <dbReference type="NCBI Taxonomy" id="121759"/>
    <lineage>
        <taxon>Eukaryota</taxon>
        <taxon>Fungi</taxon>
        <taxon>Dikarya</taxon>
        <taxon>Ascomycota</taxon>
        <taxon>Pezizomycotina</taxon>
        <taxon>Eurotiomycetes</taxon>
        <taxon>Eurotiomycetidae</taxon>
        <taxon>Onygenales</taxon>
        <taxon>Ajellomycetaceae</taxon>
        <taxon>Paracoccidioides</taxon>
    </lineage>
</organism>